<dbReference type="RefSeq" id="WP_273265829.1">
    <property type="nucleotide sequence ID" value="NZ_JAAZVV010000039.1"/>
</dbReference>
<sequence length="247" mass="27093">MAGHSKWANIKHRKAAQDAKKGKVFTKVAKEITVAAKLGGGDPEMNPRLRMALDKAKAVNLPKDNVDRAIKKGTGEGNEANFEDVMYEGYGPEGVAILVQALTDNKNRTVSEVRSTMAKKNGNMGEAGCVSWIFEKKGVISIPLNNVGEDQIMSLAIDAGAEDVETGDDSYEIICDPADYEEVKKTIESENISYEYAEVTMRPKTTIEVKGDNAKKVINLIEALEDLDDVQEVYANFDIDDSELEDE</sequence>
<evidence type="ECO:0000256" key="2">
    <source>
        <dbReference type="ARBA" id="ARBA00022490"/>
    </source>
</evidence>
<dbReference type="InterPro" id="IPR049083">
    <property type="entry name" value="TACO1_YebC_N"/>
</dbReference>
<dbReference type="InterPro" id="IPR029072">
    <property type="entry name" value="YebC-like"/>
</dbReference>
<comment type="subcellular location">
    <subcellularLocation>
        <location evidence="6">Cytoplasm</location>
    </subcellularLocation>
</comment>
<evidence type="ECO:0000256" key="7">
    <source>
        <dbReference type="SAM" id="MobiDB-lite"/>
    </source>
</evidence>
<reference evidence="10 11" key="1">
    <citation type="journal article" date="2018" name="Nat. Biotechnol.">
        <title>A standardized bacterial taxonomy based on genome phylogeny substantially revises the tree of life.</title>
        <authorList>
            <person name="Parks D.H."/>
            <person name="Chuvochina M."/>
            <person name="Waite D.W."/>
            <person name="Rinke C."/>
            <person name="Skarshewski A."/>
            <person name="Chaumeil P.A."/>
            <person name="Hugenholtz P."/>
        </authorList>
    </citation>
    <scope>NUCLEOTIDE SEQUENCE [LARGE SCALE GENOMIC DNA]</scope>
    <source>
        <strain evidence="10">UBA8672</strain>
    </source>
</reference>
<keyword evidence="2 6" id="KW-0963">Cytoplasm</keyword>
<dbReference type="Gene3D" id="3.30.70.980">
    <property type="match status" value="2"/>
</dbReference>
<organism evidence="10 11">
    <name type="scientific">Flexistipes sinusarabici</name>
    <dbReference type="NCBI Taxonomy" id="2352"/>
    <lineage>
        <taxon>Bacteria</taxon>
        <taxon>Pseudomonadati</taxon>
        <taxon>Deferribacterota</taxon>
        <taxon>Deferribacteres</taxon>
        <taxon>Deferribacterales</taxon>
        <taxon>Flexistipitaceae</taxon>
        <taxon>Flexistipes</taxon>
    </lineage>
</organism>
<dbReference type="InterPro" id="IPR017856">
    <property type="entry name" value="Integrase-like_N"/>
</dbReference>
<gene>
    <name evidence="10" type="ORF">DHM44_05175</name>
</gene>
<proteinExistence type="inferred from homology"/>
<dbReference type="FunFam" id="3.30.70.980:FF:000002">
    <property type="entry name" value="Probable transcriptional regulatory protein YebC"/>
    <property type="match status" value="1"/>
</dbReference>
<dbReference type="Pfam" id="PF01709">
    <property type="entry name" value="Transcrip_reg"/>
    <property type="match status" value="1"/>
</dbReference>
<dbReference type="SUPFAM" id="SSF75625">
    <property type="entry name" value="YebC-like"/>
    <property type="match status" value="1"/>
</dbReference>
<dbReference type="FunFam" id="1.10.10.200:FF:000001">
    <property type="entry name" value="Probable transcriptional regulatory protein YebC"/>
    <property type="match status" value="1"/>
</dbReference>
<evidence type="ECO:0000313" key="10">
    <source>
        <dbReference type="EMBL" id="HCW93054.1"/>
    </source>
</evidence>
<keyword evidence="4 6" id="KW-0238">DNA-binding</keyword>
<dbReference type="InterPro" id="IPR048300">
    <property type="entry name" value="TACO1_YebC-like_2nd/3rd_dom"/>
</dbReference>
<accession>A0A3D5QBL3</accession>
<dbReference type="Gene3D" id="1.10.10.200">
    <property type="match status" value="1"/>
</dbReference>
<dbReference type="NCBIfam" id="NF009044">
    <property type="entry name" value="PRK12378.1"/>
    <property type="match status" value="1"/>
</dbReference>
<dbReference type="InterPro" id="IPR026564">
    <property type="entry name" value="Transcrip_reg_TACO1-like_dom3"/>
</dbReference>
<feature type="domain" description="TACO1/YebC-like N-terminal" evidence="9">
    <location>
        <begin position="5"/>
        <end position="76"/>
    </location>
</feature>
<feature type="domain" description="TACO1/YebC-like second and third" evidence="8">
    <location>
        <begin position="82"/>
        <end position="237"/>
    </location>
</feature>
<dbReference type="Proteomes" id="UP000262325">
    <property type="component" value="Unassembled WGS sequence"/>
</dbReference>
<dbReference type="HAMAP" id="MF_00693">
    <property type="entry name" value="Transcrip_reg_TACO1"/>
    <property type="match status" value="1"/>
</dbReference>
<name>A0A3D5QBL3_FLESI</name>
<dbReference type="AlphaFoldDB" id="A0A3D5QBL3"/>
<evidence type="ECO:0000256" key="4">
    <source>
        <dbReference type="ARBA" id="ARBA00023125"/>
    </source>
</evidence>
<evidence type="ECO:0000256" key="6">
    <source>
        <dbReference type="HAMAP-Rule" id="MF_00693"/>
    </source>
</evidence>
<evidence type="ECO:0000256" key="3">
    <source>
        <dbReference type="ARBA" id="ARBA00023015"/>
    </source>
</evidence>
<evidence type="ECO:0000259" key="9">
    <source>
        <dbReference type="Pfam" id="PF20772"/>
    </source>
</evidence>
<comment type="similarity">
    <text evidence="1 6">Belongs to the TACO1 family.</text>
</comment>
<evidence type="ECO:0000256" key="1">
    <source>
        <dbReference type="ARBA" id="ARBA00008724"/>
    </source>
</evidence>
<dbReference type="EMBL" id="DPPF01000104">
    <property type="protein sequence ID" value="HCW93054.1"/>
    <property type="molecule type" value="Genomic_DNA"/>
</dbReference>
<evidence type="ECO:0000256" key="5">
    <source>
        <dbReference type="ARBA" id="ARBA00023163"/>
    </source>
</evidence>
<protein>
    <recommendedName>
        <fullName evidence="6">Probable transcriptional regulatory protein DHM44_05175</fullName>
    </recommendedName>
</protein>
<dbReference type="NCBIfam" id="TIGR01033">
    <property type="entry name" value="YebC/PmpR family DNA-binding transcriptional regulator"/>
    <property type="match status" value="1"/>
</dbReference>
<evidence type="ECO:0000313" key="11">
    <source>
        <dbReference type="Proteomes" id="UP000262325"/>
    </source>
</evidence>
<keyword evidence="5 6" id="KW-0804">Transcription</keyword>
<feature type="region of interest" description="Disordered" evidence="7">
    <location>
        <begin position="1"/>
        <end position="21"/>
    </location>
</feature>
<dbReference type="GO" id="GO:0003677">
    <property type="term" value="F:DNA binding"/>
    <property type="evidence" value="ECO:0007669"/>
    <property type="project" value="UniProtKB-UniRule"/>
</dbReference>
<dbReference type="GO" id="GO:0005829">
    <property type="term" value="C:cytosol"/>
    <property type="evidence" value="ECO:0007669"/>
    <property type="project" value="TreeGrafter"/>
</dbReference>
<dbReference type="GO" id="GO:0006355">
    <property type="term" value="P:regulation of DNA-templated transcription"/>
    <property type="evidence" value="ECO:0007669"/>
    <property type="project" value="UniProtKB-UniRule"/>
</dbReference>
<keyword evidence="3 6" id="KW-0805">Transcription regulation</keyword>
<dbReference type="InterPro" id="IPR002876">
    <property type="entry name" value="Transcrip_reg_TACO1-like"/>
</dbReference>
<dbReference type="NCBIfam" id="NF001030">
    <property type="entry name" value="PRK00110.1"/>
    <property type="match status" value="1"/>
</dbReference>
<dbReference type="Pfam" id="PF20772">
    <property type="entry name" value="TACO1_YebC_N"/>
    <property type="match status" value="1"/>
</dbReference>
<comment type="caution">
    <text evidence="10">The sequence shown here is derived from an EMBL/GenBank/DDBJ whole genome shotgun (WGS) entry which is preliminary data.</text>
</comment>
<evidence type="ECO:0000259" key="8">
    <source>
        <dbReference type="Pfam" id="PF01709"/>
    </source>
</evidence>
<dbReference type="PANTHER" id="PTHR12532:SF6">
    <property type="entry name" value="TRANSCRIPTIONAL REGULATORY PROTEIN YEBC-RELATED"/>
    <property type="match status" value="1"/>
</dbReference>
<dbReference type="PANTHER" id="PTHR12532">
    <property type="entry name" value="TRANSLATIONAL ACTIVATOR OF CYTOCHROME C OXIDASE 1"/>
    <property type="match status" value="1"/>
</dbReference>